<sequence length="508" mass="57657">MWDSLLAQVREFLSYDSLKPLLFTQVDFWVFLLVLSVGYLCVQRKLAVRNFYLLIFSLLFYYKSCGLFAILLVASILFNYAMALAIAAGRTRWQRKGMLSIAVAANLFLLAYFKYSHFFVGIVNSLFHTHFEATNALGVAIASLFGDGHTLVATMLPVGLSFYTFQAISYVVDVYRRQLPPLHRPEEFGFYLAFFPQLVAGPIVRASEFIPQIYQPYRVSQRELGHALFLILGGLFKKVVLSDYIGLNLVDRVFNSPTAYTGLENLIASYGYTLQIYCDFSGYTDIAIGVALLLGFRLSINFNFPYRAASLTDFWRRWHISLSTWLRDHLYIPLGGNRHGVAVLYLALMTTMLLGGLWHGASWNFVIWGGAHGLGLVVSKLIARLPAAWLARPAVRALRWLLTFHFVVLCWIFFRAQGLQHALDVVAQIGREFHPEAILQALQGYRTVLLLMALGYFLHWMPGRWIERVRGGFIALPTAAKFALTLALALLMLKVQTADLQPFIYFDF</sequence>
<accession>A0A0Q4B9K3</accession>
<dbReference type="Proteomes" id="UP000054172">
    <property type="component" value="Unassembled WGS sequence"/>
</dbReference>
<comment type="caution">
    <text evidence="11">The sequence shown here is derived from an EMBL/GenBank/DDBJ whole genome shotgun (WGS) entry which is preliminary data.</text>
</comment>
<keyword evidence="3 9" id="KW-1003">Cell membrane</keyword>
<feature type="transmembrane region" description="Helical" evidence="10">
    <location>
        <begin position="473"/>
        <end position="493"/>
    </location>
</feature>
<comment type="subcellular location">
    <subcellularLocation>
        <location evidence="1">Cell membrane</location>
        <topology evidence="1">Multi-pass membrane protein</topology>
    </subcellularLocation>
</comment>
<comment type="similarity">
    <text evidence="2 9">Belongs to the membrane-bound acyltransferase family.</text>
</comment>
<dbReference type="InterPro" id="IPR024194">
    <property type="entry name" value="Ac/AlaTfrase_AlgI/DltB"/>
</dbReference>
<protein>
    <recommendedName>
        <fullName evidence="13">Alginate O-acetyltransferase</fullName>
    </recommendedName>
</protein>
<feature type="transmembrane region" description="Helical" evidence="10">
    <location>
        <begin position="152"/>
        <end position="172"/>
    </location>
</feature>
<dbReference type="InterPro" id="IPR051085">
    <property type="entry name" value="MB_O-acyltransferase"/>
</dbReference>
<keyword evidence="6 10" id="KW-1133">Transmembrane helix</keyword>
<evidence type="ECO:0000256" key="2">
    <source>
        <dbReference type="ARBA" id="ARBA00010323"/>
    </source>
</evidence>
<evidence type="ECO:0000256" key="10">
    <source>
        <dbReference type="SAM" id="Phobius"/>
    </source>
</evidence>
<dbReference type="InterPro" id="IPR028362">
    <property type="entry name" value="AlgI"/>
</dbReference>
<keyword evidence="4 9" id="KW-0808">Transferase</keyword>
<dbReference type="PANTHER" id="PTHR13285:SF23">
    <property type="entry name" value="TEICHOIC ACID D-ALANYLTRANSFERASE"/>
    <property type="match status" value="1"/>
</dbReference>
<dbReference type="PATRIC" id="fig|1702214.3.peg.1881"/>
<keyword evidence="5 10" id="KW-0812">Transmembrane</keyword>
<dbReference type="AlphaFoldDB" id="A0A0Q4B9K3"/>
<gene>
    <name evidence="11" type="ORF">AL399_01440</name>
</gene>
<dbReference type="GO" id="GO:0016746">
    <property type="term" value="F:acyltransferase activity"/>
    <property type="evidence" value="ECO:0007669"/>
    <property type="project" value="UniProtKB-KW"/>
</dbReference>
<reference evidence="11" key="1">
    <citation type="submission" date="2015-08" db="EMBL/GenBank/DDBJ databases">
        <title>Candidatus Bacteriodes Periocalifornicus.</title>
        <authorList>
            <person name="McLean J.S."/>
            <person name="Kelley S."/>
        </authorList>
    </citation>
    <scope>NUCLEOTIDE SEQUENCE [LARGE SCALE GENOMIC DNA]</scope>
    <source>
        <strain evidence="11">12B</strain>
    </source>
</reference>
<keyword evidence="8 9" id="KW-0012">Acyltransferase</keyword>
<keyword evidence="12" id="KW-1185">Reference proteome</keyword>
<feature type="transmembrane region" description="Helical" evidence="10">
    <location>
        <begin position="443"/>
        <end position="461"/>
    </location>
</feature>
<evidence type="ECO:0000256" key="7">
    <source>
        <dbReference type="ARBA" id="ARBA00023136"/>
    </source>
</evidence>
<dbReference type="PIRSF" id="PIRSF500217">
    <property type="entry name" value="AlgI"/>
    <property type="match status" value="1"/>
</dbReference>
<name>A0A0Q4B9K3_9BACT</name>
<keyword evidence="7 9" id="KW-0472">Membrane</keyword>
<feature type="transmembrane region" description="Helical" evidence="10">
    <location>
        <begin position="341"/>
        <end position="359"/>
    </location>
</feature>
<evidence type="ECO:0000256" key="3">
    <source>
        <dbReference type="ARBA" id="ARBA00022475"/>
    </source>
</evidence>
<feature type="transmembrane region" description="Helical" evidence="10">
    <location>
        <begin position="397"/>
        <end position="414"/>
    </location>
</feature>
<feature type="transmembrane region" description="Helical" evidence="10">
    <location>
        <begin position="20"/>
        <end position="39"/>
    </location>
</feature>
<evidence type="ECO:0000256" key="4">
    <source>
        <dbReference type="ARBA" id="ARBA00022679"/>
    </source>
</evidence>
<dbReference type="GO" id="GO:0042121">
    <property type="term" value="P:alginic acid biosynthetic process"/>
    <property type="evidence" value="ECO:0007669"/>
    <property type="project" value="InterPro"/>
</dbReference>
<evidence type="ECO:0000313" key="12">
    <source>
        <dbReference type="Proteomes" id="UP000054172"/>
    </source>
</evidence>
<evidence type="ECO:0000313" key="11">
    <source>
        <dbReference type="EMBL" id="KQM09460.1"/>
    </source>
</evidence>
<dbReference type="PANTHER" id="PTHR13285">
    <property type="entry name" value="ACYLTRANSFERASE"/>
    <property type="match status" value="1"/>
</dbReference>
<dbReference type="STRING" id="1702214.AL399_01440"/>
<dbReference type="InterPro" id="IPR004299">
    <property type="entry name" value="MBOAT_fam"/>
</dbReference>
<evidence type="ECO:0008006" key="13">
    <source>
        <dbReference type="Google" id="ProtNLM"/>
    </source>
</evidence>
<dbReference type="GO" id="GO:0005886">
    <property type="term" value="C:plasma membrane"/>
    <property type="evidence" value="ECO:0007669"/>
    <property type="project" value="UniProtKB-SubCell"/>
</dbReference>
<feature type="transmembrane region" description="Helical" evidence="10">
    <location>
        <begin position="365"/>
        <end position="385"/>
    </location>
</feature>
<evidence type="ECO:0000256" key="5">
    <source>
        <dbReference type="ARBA" id="ARBA00022692"/>
    </source>
</evidence>
<organism evidence="11 12">
    <name type="scientific">Candidatus [Bacteroides] periocalifornicus</name>
    <dbReference type="NCBI Taxonomy" id="1702214"/>
    <lineage>
        <taxon>Bacteria</taxon>
        <taxon>Pseudomonadati</taxon>
        <taxon>Bacteroidota</taxon>
    </lineage>
</organism>
<dbReference type="PIRSF" id="PIRSF016636">
    <property type="entry name" value="AlgI_DltB"/>
    <property type="match status" value="1"/>
</dbReference>
<feature type="transmembrane region" description="Helical" evidence="10">
    <location>
        <begin position="46"/>
        <end position="62"/>
    </location>
</feature>
<dbReference type="Pfam" id="PF03062">
    <property type="entry name" value="MBOAT"/>
    <property type="match status" value="1"/>
</dbReference>
<feature type="transmembrane region" description="Helical" evidence="10">
    <location>
        <begin position="68"/>
        <end position="86"/>
    </location>
</feature>
<evidence type="ECO:0000256" key="1">
    <source>
        <dbReference type="ARBA" id="ARBA00004651"/>
    </source>
</evidence>
<evidence type="ECO:0000256" key="8">
    <source>
        <dbReference type="ARBA" id="ARBA00023315"/>
    </source>
</evidence>
<evidence type="ECO:0000256" key="6">
    <source>
        <dbReference type="ARBA" id="ARBA00022989"/>
    </source>
</evidence>
<feature type="transmembrane region" description="Helical" evidence="10">
    <location>
        <begin position="98"/>
        <end position="115"/>
    </location>
</feature>
<evidence type="ECO:0000256" key="9">
    <source>
        <dbReference type="PIRNR" id="PIRNR016636"/>
    </source>
</evidence>
<dbReference type="EMBL" id="LIIK01000004">
    <property type="protein sequence ID" value="KQM09460.1"/>
    <property type="molecule type" value="Genomic_DNA"/>
</dbReference>
<proteinExistence type="inferred from homology"/>